<feature type="transmembrane region" description="Helical" evidence="1">
    <location>
        <begin position="102"/>
        <end position="126"/>
    </location>
</feature>
<dbReference type="AlphaFoldDB" id="A0A345YGI1"/>
<reference evidence="3" key="1">
    <citation type="submission" date="2018-07" db="EMBL/GenBank/DDBJ databases">
        <title>Genome sequence of Erythrobacter strain YH-07, an antagonistic bacterium isolated from Yellow Sea.</title>
        <authorList>
            <person name="Tang T."/>
            <person name="Liu Q."/>
            <person name="Sun X."/>
        </authorList>
    </citation>
    <scope>NUCLEOTIDE SEQUENCE [LARGE SCALE GENOMIC DNA]</scope>
    <source>
        <strain evidence="3">YH-07</strain>
    </source>
</reference>
<dbReference type="KEGG" id="err:DVR09_12510"/>
<proteinExistence type="predicted"/>
<feature type="transmembrane region" description="Helical" evidence="1">
    <location>
        <begin position="63"/>
        <end position="82"/>
    </location>
</feature>
<name>A0A345YGI1_9SPHN</name>
<evidence type="ECO:0008006" key="4">
    <source>
        <dbReference type="Google" id="ProtNLM"/>
    </source>
</evidence>
<keyword evidence="1" id="KW-0812">Transmembrane</keyword>
<accession>A0A345YGI1</accession>
<gene>
    <name evidence="2" type="ORF">DVR09_12510</name>
</gene>
<feature type="transmembrane region" description="Helical" evidence="1">
    <location>
        <begin position="9"/>
        <end position="29"/>
    </location>
</feature>
<evidence type="ECO:0000313" key="2">
    <source>
        <dbReference type="EMBL" id="AXK43033.1"/>
    </source>
</evidence>
<dbReference type="EMBL" id="CP031357">
    <property type="protein sequence ID" value="AXK43033.1"/>
    <property type="molecule type" value="Genomic_DNA"/>
</dbReference>
<evidence type="ECO:0000256" key="1">
    <source>
        <dbReference type="SAM" id="Phobius"/>
    </source>
</evidence>
<feature type="transmembrane region" description="Helical" evidence="1">
    <location>
        <begin position="35"/>
        <end position="56"/>
    </location>
</feature>
<keyword evidence="3" id="KW-1185">Reference proteome</keyword>
<dbReference type="Proteomes" id="UP000254508">
    <property type="component" value="Chromosome"/>
</dbReference>
<dbReference type="RefSeq" id="WP_115417201.1">
    <property type="nucleotide sequence ID" value="NZ_CP031357.1"/>
</dbReference>
<keyword evidence="1" id="KW-1133">Transmembrane helix</keyword>
<evidence type="ECO:0000313" key="3">
    <source>
        <dbReference type="Proteomes" id="UP000254508"/>
    </source>
</evidence>
<dbReference type="OrthoDB" id="7578064at2"/>
<sequence>MRHRSETPLAWFSLFATSVHFVLETWYHLVWGQPLQALIVDYIGNALMFGGAIASLRVRPRSAAGLLAGAWCFYLGFGWRSVFGRIELLQQGKAATNGEASFVLPLIAFGLVVVAICMVWALWLAWRQTTESSGAE</sequence>
<protein>
    <recommendedName>
        <fullName evidence="4">DUF2243 domain-containing protein</fullName>
    </recommendedName>
</protein>
<keyword evidence="1" id="KW-0472">Membrane</keyword>
<organism evidence="2 3">
    <name type="scientific">Erythrobacter aureus</name>
    <dbReference type="NCBI Taxonomy" id="2182384"/>
    <lineage>
        <taxon>Bacteria</taxon>
        <taxon>Pseudomonadati</taxon>
        <taxon>Pseudomonadota</taxon>
        <taxon>Alphaproteobacteria</taxon>
        <taxon>Sphingomonadales</taxon>
        <taxon>Erythrobacteraceae</taxon>
        <taxon>Erythrobacter/Porphyrobacter group</taxon>
        <taxon>Erythrobacter</taxon>
    </lineage>
</organism>